<dbReference type="SMART" id="SM00388">
    <property type="entry name" value="HisKA"/>
    <property type="match status" value="1"/>
</dbReference>
<evidence type="ECO:0000256" key="6">
    <source>
        <dbReference type="ARBA" id="ARBA00022692"/>
    </source>
</evidence>
<name>A0A1Y5SB55_9RHOB</name>
<comment type="catalytic activity">
    <reaction evidence="1">
        <text>ATP + protein L-histidine = ADP + protein N-phospho-L-histidine.</text>
        <dbReference type="EC" id="2.7.13.3"/>
    </reaction>
</comment>
<dbReference type="InterPro" id="IPR050428">
    <property type="entry name" value="TCS_sensor_his_kinase"/>
</dbReference>
<dbReference type="InterPro" id="IPR004358">
    <property type="entry name" value="Sig_transdc_His_kin-like_C"/>
</dbReference>
<keyword evidence="14" id="KW-1185">Reference proteome</keyword>
<dbReference type="AlphaFoldDB" id="A0A1Y5SB55"/>
<dbReference type="SMART" id="SM00387">
    <property type="entry name" value="HATPase_c"/>
    <property type="match status" value="1"/>
</dbReference>
<proteinExistence type="predicted"/>
<keyword evidence="9" id="KW-0902">Two-component regulatory system</keyword>
<dbReference type="Gene3D" id="3.30.565.10">
    <property type="entry name" value="Histidine kinase-like ATPase, C-terminal domain"/>
    <property type="match status" value="1"/>
</dbReference>
<evidence type="ECO:0000256" key="1">
    <source>
        <dbReference type="ARBA" id="ARBA00000085"/>
    </source>
</evidence>
<organism evidence="13 14">
    <name type="scientific">Falsiruegeria litorea R37</name>
    <dbReference type="NCBI Taxonomy" id="1200284"/>
    <lineage>
        <taxon>Bacteria</taxon>
        <taxon>Pseudomonadati</taxon>
        <taxon>Pseudomonadota</taxon>
        <taxon>Alphaproteobacteria</taxon>
        <taxon>Rhodobacterales</taxon>
        <taxon>Roseobacteraceae</taxon>
        <taxon>Falsiruegeria</taxon>
    </lineage>
</organism>
<dbReference type="GO" id="GO:0000155">
    <property type="term" value="F:phosphorelay sensor kinase activity"/>
    <property type="evidence" value="ECO:0007669"/>
    <property type="project" value="InterPro"/>
</dbReference>
<dbReference type="CDD" id="cd00082">
    <property type="entry name" value="HisKA"/>
    <property type="match status" value="1"/>
</dbReference>
<keyword evidence="4" id="KW-0597">Phosphoprotein</keyword>
<dbReference type="InterPro" id="IPR036890">
    <property type="entry name" value="HATPase_C_sf"/>
</dbReference>
<evidence type="ECO:0000313" key="13">
    <source>
        <dbReference type="EMBL" id="SLN35557.1"/>
    </source>
</evidence>
<dbReference type="PANTHER" id="PTHR45436">
    <property type="entry name" value="SENSOR HISTIDINE KINASE YKOH"/>
    <property type="match status" value="1"/>
</dbReference>
<dbReference type="EC" id="2.7.13.3" evidence="3"/>
<dbReference type="PANTHER" id="PTHR45436:SF15">
    <property type="entry name" value="SENSOR HISTIDINE KINASE CUSS"/>
    <property type="match status" value="1"/>
</dbReference>
<evidence type="ECO:0000256" key="4">
    <source>
        <dbReference type="ARBA" id="ARBA00022553"/>
    </source>
</evidence>
<dbReference type="PROSITE" id="PS50109">
    <property type="entry name" value="HIS_KIN"/>
    <property type="match status" value="1"/>
</dbReference>
<keyword evidence="5 13" id="KW-0808">Transferase</keyword>
<dbReference type="InterPro" id="IPR013727">
    <property type="entry name" value="2CSK_N"/>
</dbReference>
<evidence type="ECO:0000256" key="8">
    <source>
        <dbReference type="ARBA" id="ARBA00022989"/>
    </source>
</evidence>
<dbReference type="CDD" id="cd00075">
    <property type="entry name" value="HATPase"/>
    <property type="match status" value="1"/>
</dbReference>
<dbReference type="Pfam" id="PF02518">
    <property type="entry name" value="HATPase_c"/>
    <property type="match status" value="1"/>
</dbReference>
<evidence type="ECO:0000256" key="10">
    <source>
        <dbReference type="ARBA" id="ARBA00023136"/>
    </source>
</evidence>
<evidence type="ECO:0000259" key="12">
    <source>
        <dbReference type="PROSITE" id="PS50109"/>
    </source>
</evidence>
<dbReference type="PRINTS" id="PR00344">
    <property type="entry name" value="BCTRLSENSOR"/>
</dbReference>
<protein>
    <recommendedName>
        <fullName evidence="3">histidine kinase</fullName>
        <ecNumber evidence="3">2.7.13.3</ecNumber>
    </recommendedName>
</protein>
<keyword evidence="7" id="KW-0418">Kinase</keyword>
<gene>
    <name evidence="13" type="primary">qseC_2</name>
    <name evidence="13" type="ORF">TRL7639_01682</name>
</gene>
<dbReference type="GO" id="GO:0005886">
    <property type="term" value="C:plasma membrane"/>
    <property type="evidence" value="ECO:0007669"/>
    <property type="project" value="TreeGrafter"/>
</dbReference>
<feature type="transmembrane region" description="Helical" evidence="11">
    <location>
        <begin position="160"/>
        <end position="183"/>
    </location>
</feature>
<sequence>MRRASLRLRLFAVILTPLLAMALIVGFWRVTVAQQTAQELFDRSLLSAALAISRDVAVSEGDVLSLTTRDLIGDAAGGEVFYHATGPGGIYVTGYAYPPTGGEKPRPALNTPHLFQAIYRDEEVRVLQVTERLTIDTMTGDTTVTVWQRLTDRNQLATQLAIRAAALIGVLLATLALVVWFGVGLGLRPLLDLEEAIAVRSPDDLSRIKRPVPIEANGIVRTLNRLLGQVEASIDAHQAFISDAAHQLRNPAAAVQSMAESVRDARSETDRNQRISELIAAARSSARVADQLLSLDRLQHPLRPAAQQSFDLTLLVRQTCADMGPIVLKEDIDFGVSVPDAPVVVQGDPLFVTEAIKNLIDNALKHGGKTLSVIKVALTCHDGIAQITVEDNGKGLIPEQADAAFRRFSQIEPSEGSGLGLAIVSSVAERHGGHLSINRVLRGASLTLSLPAMAT</sequence>
<comment type="subcellular location">
    <subcellularLocation>
        <location evidence="2">Membrane</location>
        <topology evidence="2">Multi-pass membrane protein</topology>
    </subcellularLocation>
</comment>
<dbReference type="Pfam" id="PF08521">
    <property type="entry name" value="2CSK_N"/>
    <property type="match status" value="1"/>
</dbReference>
<dbReference type="RefSeq" id="WP_085795258.1">
    <property type="nucleotide sequence ID" value="NZ_FWFO01000001.1"/>
</dbReference>
<keyword evidence="10 11" id="KW-0472">Membrane</keyword>
<dbReference type="EMBL" id="FWFO01000001">
    <property type="protein sequence ID" value="SLN35557.1"/>
    <property type="molecule type" value="Genomic_DNA"/>
</dbReference>
<keyword evidence="8 11" id="KW-1133">Transmembrane helix</keyword>
<evidence type="ECO:0000256" key="11">
    <source>
        <dbReference type="SAM" id="Phobius"/>
    </source>
</evidence>
<feature type="domain" description="Histidine kinase" evidence="12">
    <location>
        <begin position="243"/>
        <end position="454"/>
    </location>
</feature>
<dbReference type="Proteomes" id="UP000193077">
    <property type="component" value="Unassembled WGS sequence"/>
</dbReference>
<evidence type="ECO:0000256" key="3">
    <source>
        <dbReference type="ARBA" id="ARBA00012438"/>
    </source>
</evidence>
<dbReference type="InterPro" id="IPR003661">
    <property type="entry name" value="HisK_dim/P_dom"/>
</dbReference>
<dbReference type="OrthoDB" id="913606at2"/>
<evidence type="ECO:0000256" key="5">
    <source>
        <dbReference type="ARBA" id="ARBA00022679"/>
    </source>
</evidence>
<reference evidence="13 14" key="1">
    <citation type="submission" date="2017-03" db="EMBL/GenBank/DDBJ databases">
        <authorList>
            <person name="Afonso C.L."/>
            <person name="Miller P.J."/>
            <person name="Scott M.A."/>
            <person name="Spackman E."/>
            <person name="Goraichik I."/>
            <person name="Dimitrov K.M."/>
            <person name="Suarez D.L."/>
            <person name="Swayne D.E."/>
        </authorList>
    </citation>
    <scope>NUCLEOTIDE SEQUENCE [LARGE SCALE GENOMIC DNA]</scope>
    <source>
        <strain evidence="13 14">CECT 7639</strain>
    </source>
</reference>
<dbReference type="InterPro" id="IPR005467">
    <property type="entry name" value="His_kinase_dom"/>
</dbReference>
<evidence type="ECO:0000256" key="9">
    <source>
        <dbReference type="ARBA" id="ARBA00023012"/>
    </source>
</evidence>
<dbReference type="Pfam" id="PF00512">
    <property type="entry name" value="HisKA"/>
    <property type="match status" value="1"/>
</dbReference>
<accession>A0A1Y5SB55</accession>
<dbReference type="InterPro" id="IPR003594">
    <property type="entry name" value="HATPase_dom"/>
</dbReference>
<evidence type="ECO:0000313" key="14">
    <source>
        <dbReference type="Proteomes" id="UP000193077"/>
    </source>
</evidence>
<dbReference type="InterPro" id="IPR036097">
    <property type="entry name" value="HisK_dim/P_sf"/>
</dbReference>
<dbReference type="SUPFAM" id="SSF47384">
    <property type="entry name" value="Homodimeric domain of signal transducing histidine kinase"/>
    <property type="match status" value="1"/>
</dbReference>
<dbReference type="SUPFAM" id="SSF55874">
    <property type="entry name" value="ATPase domain of HSP90 chaperone/DNA topoisomerase II/histidine kinase"/>
    <property type="match status" value="1"/>
</dbReference>
<dbReference type="Gene3D" id="1.10.287.130">
    <property type="match status" value="1"/>
</dbReference>
<evidence type="ECO:0000256" key="7">
    <source>
        <dbReference type="ARBA" id="ARBA00022777"/>
    </source>
</evidence>
<keyword evidence="6 11" id="KW-0812">Transmembrane</keyword>
<evidence type="ECO:0000256" key="2">
    <source>
        <dbReference type="ARBA" id="ARBA00004141"/>
    </source>
</evidence>